<dbReference type="RefSeq" id="WP_208260811.1">
    <property type="nucleotide sequence ID" value="NZ_JAGEOJ010000017.1"/>
</dbReference>
<dbReference type="SUPFAM" id="SSF52540">
    <property type="entry name" value="P-loop containing nucleoside triphosphate hydrolases"/>
    <property type="match status" value="1"/>
</dbReference>
<protein>
    <recommendedName>
        <fullName evidence="3">ATP-binding protein</fullName>
    </recommendedName>
</protein>
<keyword evidence="2" id="KW-1185">Reference proteome</keyword>
<dbReference type="EMBL" id="JAGEOJ010000017">
    <property type="protein sequence ID" value="MBO2452801.1"/>
    <property type="molecule type" value="Genomic_DNA"/>
</dbReference>
<evidence type="ECO:0008006" key="3">
    <source>
        <dbReference type="Google" id="ProtNLM"/>
    </source>
</evidence>
<reference evidence="1" key="1">
    <citation type="submission" date="2021-03" db="EMBL/GenBank/DDBJ databases">
        <authorList>
            <person name="Kanchanasin P."/>
            <person name="Saeng-In P."/>
            <person name="Phongsopitanun W."/>
            <person name="Yuki M."/>
            <person name="Kudo T."/>
            <person name="Ohkuma M."/>
            <person name="Tanasupawat S."/>
        </authorList>
    </citation>
    <scope>NUCLEOTIDE SEQUENCE</scope>
    <source>
        <strain evidence="1">GKU 128</strain>
    </source>
</reference>
<gene>
    <name evidence="1" type="ORF">J4573_37315</name>
</gene>
<evidence type="ECO:0000313" key="1">
    <source>
        <dbReference type="EMBL" id="MBO2452801.1"/>
    </source>
</evidence>
<organism evidence="1 2">
    <name type="scientific">Actinomadura barringtoniae</name>
    <dbReference type="NCBI Taxonomy" id="1427535"/>
    <lineage>
        <taxon>Bacteria</taxon>
        <taxon>Bacillati</taxon>
        <taxon>Actinomycetota</taxon>
        <taxon>Actinomycetes</taxon>
        <taxon>Streptosporangiales</taxon>
        <taxon>Thermomonosporaceae</taxon>
        <taxon>Actinomadura</taxon>
    </lineage>
</organism>
<proteinExistence type="predicted"/>
<name>A0A939PHI7_9ACTN</name>
<dbReference type="AlphaFoldDB" id="A0A939PHI7"/>
<sequence length="503" mass="56382">MKFFNTAGPCDPSRHYMLASEPRLPRARELVNDRLSFVLQGPRQTGRTTTLEGLARDLTASGDYLAIRFSCETGATAGEDTARAQAAVLGVMRNAAMGTKLPPHFMPPSSWPAATPDRMLIRALQTWAERCPRPLVLFFDEIDTLCGQSLITVLRQLRDGYASRTSRPFPRSVALCGQRDVRDHVNIKAESLRLDDFTFAQVAQLYAQHTGHSFTDQAVQWAYEASQGQPWLVNALAHEVTRKVTSELITDRHMEEAVERLIVERVTHLDALLTDLHEKDVRNVLEPMVAGTEAPSNPYGLPFVRDLGLVTRTGPLRIANPIYRQAIIRALSRYVEDRVEIDPSAFVLPDGRLDVPRLLEEFTQFWVANGEILDARETYHEAACQLVFMAFLQRVVNGGGHIDRKYAIGRRRVDITVRKPFTDADGKRAVQWTAIELKVWRQGGSDPLDEGLAQLDAYLDRLGLKTGTLVIFDRRPDAAPIHERTATITAQTPSAREITLIRA</sequence>
<dbReference type="InterPro" id="IPR027417">
    <property type="entry name" value="P-loop_NTPase"/>
</dbReference>
<evidence type="ECO:0000313" key="2">
    <source>
        <dbReference type="Proteomes" id="UP000669179"/>
    </source>
</evidence>
<comment type="caution">
    <text evidence="1">The sequence shown here is derived from an EMBL/GenBank/DDBJ whole genome shotgun (WGS) entry which is preliminary data.</text>
</comment>
<dbReference type="Proteomes" id="UP000669179">
    <property type="component" value="Unassembled WGS sequence"/>
</dbReference>
<accession>A0A939PHI7</accession>
<dbReference type="Gene3D" id="3.40.50.300">
    <property type="entry name" value="P-loop containing nucleotide triphosphate hydrolases"/>
    <property type="match status" value="1"/>
</dbReference>